<evidence type="ECO:0000313" key="4">
    <source>
        <dbReference type="EMBL" id="OUR95483.1"/>
    </source>
</evidence>
<dbReference type="Gene3D" id="1.10.3210.10">
    <property type="entry name" value="Hypothetical protein af1432"/>
    <property type="match status" value="1"/>
</dbReference>
<comment type="caution">
    <text evidence="4">The sequence shown here is derived from an EMBL/GenBank/DDBJ whole genome shotgun (WGS) entry which is preliminary data.</text>
</comment>
<evidence type="ECO:0000256" key="1">
    <source>
        <dbReference type="ARBA" id="ARBA00022737"/>
    </source>
</evidence>
<dbReference type="AlphaFoldDB" id="A0A1Y5F4H8"/>
<dbReference type="SMART" id="SM00248">
    <property type="entry name" value="ANK"/>
    <property type="match status" value="4"/>
</dbReference>
<dbReference type="CDD" id="cd00077">
    <property type="entry name" value="HDc"/>
    <property type="match status" value="1"/>
</dbReference>
<dbReference type="PANTHER" id="PTHR24198:SF165">
    <property type="entry name" value="ANKYRIN REPEAT-CONTAINING PROTEIN-RELATED"/>
    <property type="match status" value="1"/>
</dbReference>
<accession>A0A1Y5F4H8</accession>
<protein>
    <submittedName>
        <fullName evidence="4">Uncharacterized protein</fullName>
    </submittedName>
</protein>
<sequence>MNKNILLVENRAKQMIVTSLNLNIYLDSEVQIVSSFDEFIEAINFNSNIDLIISRDSFNDTLISDEIKKELETNSLSIPHLVLGSAKEHILLDDKLVIRPLLKESARVLSLTPQMMAQKDFGEYFELPSTLVHFINYAPCDIFVTENGIHFQQAYTRREQVSHEVKIDMAVCPSMFVRSNERLEFVNSLTEQNREDYLDSNVVNERFQKEVERINKDMDTVSNLLTCGVDSEKVNEIAVKAVKSMIALADEDIVVKDLINRLNESDSNFRYKHSQLITFIGLQVLKQLERSDQDLEDFASAAFFHDICIKDDEIASVRSNKSLLMNDFSIVEMDQIRNHALDANTILKRLNSVNEKTMDIITQHHGSTDGQGFSDSLKGITYLSKAFVITEHWVHIQLFEDQTDPRDLSQFQKVFLKLYPGKSQQEFIKTLFQLESKELISGVTEDLTQELINIKGAYEIDEHISLVKGLAEEEDTSSTKISGVTDHIKEESKLVKGSDETDEDKSITHIKGETEEDKSTTVIKGEAKDLKEENYIINGNKEKSKENLSKTIEKNISEDVAVVDNTPKINGEILINAYISKRKELKEEVGGDWAFSKFLSTLMTFDNPLSSSPFTEKINSIGLQLKECLEDNSELDSFTAQIKELRNDIKNKFEEEITNTIDNRDKSGRTKLMIAITTSNIELYNYILKFNPDFKLTDSTGKSALHFSCISGNLEILESVYEKNTSALNKSDSKKRTALFYAVNSDNLEFVQFLIKVGSRPRMVADNGISPCMMACHNGNKEILEALVANGEPLDAVDSKYKGCYQYAKQKKHKHILSYLKAKGIDK</sequence>
<organism evidence="4 5">
    <name type="scientific">Halobacteriovorax marinus</name>
    <dbReference type="NCBI Taxonomy" id="97084"/>
    <lineage>
        <taxon>Bacteria</taxon>
        <taxon>Pseudomonadati</taxon>
        <taxon>Bdellovibrionota</taxon>
        <taxon>Bacteriovoracia</taxon>
        <taxon>Bacteriovoracales</taxon>
        <taxon>Halobacteriovoraceae</taxon>
        <taxon>Halobacteriovorax</taxon>
    </lineage>
</organism>
<dbReference type="Proteomes" id="UP000196531">
    <property type="component" value="Unassembled WGS sequence"/>
</dbReference>
<evidence type="ECO:0000256" key="3">
    <source>
        <dbReference type="PROSITE-ProRule" id="PRU00023"/>
    </source>
</evidence>
<keyword evidence="2 3" id="KW-0040">ANK repeat</keyword>
<evidence type="ECO:0000256" key="2">
    <source>
        <dbReference type="ARBA" id="ARBA00023043"/>
    </source>
</evidence>
<dbReference type="Pfam" id="PF00023">
    <property type="entry name" value="Ank"/>
    <property type="match status" value="1"/>
</dbReference>
<proteinExistence type="predicted"/>
<gene>
    <name evidence="4" type="ORF">A9Q84_16755</name>
</gene>
<dbReference type="InterPro" id="IPR003607">
    <property type="entry name" value="HD/PDEase_dom"/>
</dbReference>
<dbReference type="PANTHER" id="PTHR24198">
    <property type="entry name" value="ANKYRIN REPEAT AND PROTEIN KINASE DOMAIN-CONTAINING PROTEIN"/>
    <property type="match status" value="1"/>
</dbReference>
<feature type="repeat" description="ANK" evidence="3">
    <location>
        <begin position="767"/>
        <end position="799"/>
    </location>
</feature>
<dbReference type="SUPFAM" id="SSF109604">
    <property type="entry name" value="HD-domain/PDEase-like"/>
    <property type="match status" value="1"/>
</dbReference>
<dbReference type="SUPFAM" id="SSF48403">
    <property type="entry name" value="Ankyrin repeat"/>
    <property type="match status" value="1"/>
</dbReference>
<reference evidence="5" key="1">
    <citation type="journal article" date="2017" name="Proc. Natl. Acad. Sci. U.S.A.">
        <title>Simulation of Deepwater Horizon oil plume reveals substrate specialization within a complex community of hydrocarbon-degraders.</title>
        <authorList>
            <person name="Hu P."/>
            <person name="Dubinsky E.A."/>
            <person name="Probst A.J."/>
            <person name="Wang J."/>
            <person name="Sieber C.M.K."/>
            <person name="Tom L.M."/>
            <person name="Gardinali P."/>
            <person name="Banfield J.F."/>
            <person name="Atlas R.M."/>
            <person name="Andersen G.L."/>
        </authorList>
    </citation>
    <scope>NUCLEOTIDE SEQUENCE [LARGE SCALE GENOMIC DNA]</scope>
</reference>
<evidence type="ECO:0000313" key="5">
    <source>
        <dbReference type="Proteomes" id="UP000196531"/>
    </source>
</evidence>
<dbReference type="EMBL" id="MAAO01000008">
    <property type="protein sequence ID" value="OUR95483.1"/>
    <property type="molecule type" value="Genomic_DNA"/>
</dbReference>
<dbReference type="PROSITE" id="PS50088">
    <property type="entry name" value="ANK_REPEAT"/>
    <property type="match status" value="2"/>
</dbReference>
<dbReference type="PROSITE" id="PS50297">
    <property type="entry name" value="ANK_REP_REGION"/>
    <property type="match status" value="1"/>
</dbReference>
<feature type="repeat" description="ANK" evidence="3">
    <location>
        <begin position="667"/>
        <end position="699"/>
    </location>
</feature>
<keyword evidence="1" id="KW-0677">Repeat</keyword>
<dbReference type="Pfam" id="PF12796">
    <property type="entry name" value="Ank_2"/>
    <property type="match status" value="1"/>
</dbReference>
<dbReference type="Gene3D" id="1.25.40.20">
    <property type="entry name" value="Ankyrin repeat-containing domain"/>
    <property type="match status" value="1"/>
</dbReference>
<dbReference type="InterPro" id="IPR002110">
    <property type="entry name" value="Ankyrin_rpt"/>
</dbReference>
<dbReference type="InterPro" id="IPR036770">
    <property type="entry name" value="Ankyrin_rpt-contain_sf"/>
</dbReference>
<name>A0A1Y5F4H8_9BACT</name>